<dbReference type="PANTHER" id="PTHR44991:SF1">
    <property type="entry name" value="IMMUNOGLOBULIN SUPERFAMILY MEMBER 5"/>
    <property type="match status" value="1"/>
</dbReference>
<protein>
    <submittedName>
        <fullName evidence="3">SPla/RYanodine receptor SPRY</fullName>
    </submittedName>
</protein>
<keyword evidence="3" id="KW-0675">Receptor</keyword>
<keyword evidence="4" id="KW-1185">Reference proteome</keyword>
<feature type="chain" id="PRO_5018628122" evidence="2">
    <location>
        <begin position="31"/>
        <end position="482"/>
    </location>
</feature>
<organism evidence="3 4">
    <name type="scientific">Cinnamomum micranthum f. kanehirae</name>
    <dbReference type="NCBI Taxonomy" id="337451"/>
    <lineage>
        <taxon>Eukaryota</taxon>
        <taxon>Viridiplantae</taxon>
        <taxon>Streptophyta</taxon>
        <taxon>Embryophyta</taxon>
        <taxon>Tracheophyta</taxon>
        <taxon>Spermatophyta</taxon>
        <taxon>Magnoliopsida</taxon>
        <taxon>Magnoliidae</taxon>
        <taxon>Laurales</taxon>
        <taxon>Lauraceae</taxon>
        <taxon>Cinnamomum</taxon>
    </lineage>
</organism>
<evidence type="ECO:0000313" key="3">
    <source>
        <dbReference type="EMBL" id="RWR77580.1"/>
    </source>
</evidence>
<evidence type="ECO:0000256" key="2">
    <source>
        <dbReference type="SAM" id="SignalP"/>
    </source>
</evidence>
<comment type="caution">
    <text evidence="3">The sequence shown here is derived from an EMBL/GenBank/DDBJ whole genome shotgun (WGS) entry which is preliminary data.</text>
</comment>
<reference evidence="3 4" key="1">
    <citation type="journal article" date="2019" name="Nat. Plants">
        <title>Stout camphor tree genome fills gaps in understanding of flowering plant genome evolution.</title>
        <authorList>
            <person name="Chaw S.M."/>
            <person name="Liu Y.C."/>
            <person name="Wu Y.W."/>
            <person name="Wang H.Y."/>
            <person name="Lin C.I."/>
            <person name="Wu C.S."/>
            <person name="Ke H.M."/>
            <person name="Chang L.Y."/>
            <person name="Hsu C.Y."/>
            <person name="Yang H.T."/>
            <person name="Sudianto E."/>
            <person name="Hsu M.H."/>
            <person name="Wu K.P."/>
            <person name="Wang L.N."/>
            <person name="Leebens-Mack J.H."/>
            <person name="Tsai I.J."/>
        </authorList>
    </citation>
    <scope>NUCLEOTIDE SEQUENCE [LARGE SCALE GENOMIC DNA]</scope>
    <source>
        <strain evidence="4">cv. Chaw 1501</strain>
        <tissue evidence="3">Young leaves</tissue>
    </source>
</reference>
<evidence type="ECO:0000256" key="1">
    <source>
        <dbReference type="SAM" id="MobiDB-lite"/>
    </source>
</evidence>
<accession>A0A3S4NI97</accession>
<dbReference type="OrthoDB" id="258495at2759"/>
<dbReference type="AlphaFoldDB" id="A0A3S4NI97"/>
<proteinExistence type="predicted"/>
<dbReference type="InterPro" id="IPR043136">
    <property type="entry name" value="B30.2/SPRY_sf"/>
</dbReference>
<sequence>MKGELKIFLAAFPAAILLLLLLIFLRRCCCNKRRTINLAETPTRTETIQTGIAKLHRSYNNSTHSSNQHESKGLSVFQHQHPQNPPSDKKRQQQQQKPNYYVIRRGVLTEPLFNWADHPRLISEAVENGWPRFAFAALSPSLPRSKSVWEFCAVCDYGGDGEAEISWEISSGSSDCMQKIKLVPRSKKNGRTNGMDFSYVRMELPLPGPPLGNSSFPQEAYFEISFLSGEEEEEEFSGVKRSSAAEDDQVKLISEIGMKTQSDSLVDEDKKKKIEEKKDEKGSSLISLGLDGGGFPHFKLPGTYSGSIGFNSNGSVYLDGIKLVFEAEEADWKGTNKVIGCGFDPGRKRVFFTVDSKLVHAIHCKPEEFGSPLYPILASNADITVVVNMGQTTFKYAPANLHRTPNPCFFRPVPDTASPALRMGYEEDSRELFSMGRIDSKWLGSRNKNGYGSDENTVVDVDAESEIDELFEIVLDDRSKNW</sequence>
<dbReference type="Proteomes" id="UP000283530">
    <property type="component" value="Unassembled WGS sequence"/>
</dbReference>
<feature type="region of interest" description="Disordered" evidence="1">
    <location>
        <begin position="59"/>
        <end position="96"/>
    </location>
</feature>
<dbReference type="EMBL" id="QPKB01000002">
    <property type="protein sequence ID" value="RWR77580.1"/>
    <property type="molecule type" value="Genomic_DNA"/>
</dbReference>
<gene>
    <name evidence="3" type="ORF">CKAN_00607400</name>
</gene>
<dbReference type="PANTHER" id="PTHR44991">
    <property type="entry name" value="IMMUNOGLOBULIN SUPERFAMILY MEMBER 5"/>
    <property type="match status" value="1"/>
</dbReference>
<name>A0A3S4NI97_9MAGN</name>
<feature type="signal peptide" evidence="2">
    <location>
        <begin position="1"/>
        <end position="30"/>
    </location>
</feature>
<dbReference type="Gene3D" id="2.60.120.920">
    <property type="match status" value="1"/>
</dbReference>
<dbReference type="SUPFAM" id="SSF49899">
    <property type="entry name" value="Concanavalin A-like lectins/glucanases"/>
    <property type="match status" value="1"/>
</dbReference>
<evidence type="ECO:0000313" key="4">
    <source>
        <dbReference type="Proteomes" id="UP000283530"/>
    </source>
</evidence>
<keyword evidence="2" id="KW-0732">Signal</keyword>
<dbReference type="InterPro" id="IPR013320">
    <property type="entry name" value="ConA-like_dom_sf"/>
</dbReference>